<keyword evidence="1" id="KW-0812">Transmembrane</keyword>
<name>A0A2S5B049_9BASI</name>
<reference evidence="2 3" key="1">
    <citation type="journal article" date="2018" name="Front. Microbiol.">
        <title>Prospects for Fungal Bioremediation of Acidic Radioactive Waste Sites: Characterization and Genome Sequence of Rhodotorula taiwanensis MD1149.</title>
        <authorList>
            <person name="Tkavc R."/>
            <person name="Matrosova V.Y."/>
            <person name="Grichenko O.E."/>
            <person name="Gostincar C."/>
            <person name="Volpe R.P."/>
            <person name="Klimenkova P."/>
            <person name="Gaidamakova E.K."/>
            <person name="Zhou C.E."/>
            <person name="Stewart B.J."/>
            <person name="Lyman M.G."/>
            <person name="Malfatti S.A."/>
            <person name="Rubinfeld B."/>
            <person name="Courtot M."/>
            <person name="Singh J."/>
            <person name="Dalgard C.L."/>
            <person name="Hamilton T."/>
            <person name="Frey K.G."/>
            <person name="Gunde-Cimerman N."/>
            <person name="Dugan L."/>
            <person name="Daly M.J."/>
        </authorList>
    </citation>
    <scope>NUCLEOTIDE SEQUENCE [LARGE SCALE GENOMIC DNA]</scope>
    <source>
        <strain evidence="2 3">MD1149</strain>
    </source>
</reference>
<proteinExistence type="predicted"/>
<comment type="caution">
    <text evidence="2">The sequence shown here is derived from an EMBL/GenBank/DDBJ whole genome shotgun (WGS) entry which is preliminary data.</text>
</comment>
<gene>
    <name evidence="2" type="ORF">BMF94_6741</name>
</gene>
<feature type="transmembrane region" description="Helical" evidence="1">
    <location>
        <begin position="25"/>
        <end position="43"/>
    </location>
</feature>
<evidence type="ECO:0000256" key="1">
    <source>
        <dbReference type="SAM" id="Phobius"/>
    </source>
</evidence>
<dbReference type="Proteomes" id="UP000237144">
    <property type="component" value="Unassembled WGS sequence"/>
</dbReference>
<dbReference type="OrthoDB" id="3365743at2759"/>
<dbReference type="AlphaFoldDB" id="A0A2S5B049"/>
<keyword evidence="1" id="KW-1133">Transmembrane helix</keyword>
<sequence>MSGLSSPSALITANAASTSINVYSIAKIGLGLAGLLLPAFATTTSTPFKFAARGQLKASKPTANTLSPQAGSPSESALAVRLVAARDIALGLLMRDTTASVVVRALQADIFVSLLEIASTAAGYIEGTLSQETALSVAGFSTVFASFGLWILNH</sequence>
<evidence type="ECO:0000313" key="2">
    <source>
        <dbReference type="EMBL" id="POY70158.1"/>
    </source>
</evidence>
<feature type="transmembrane region" description="Helical" evidence="1">
    <location>
        <begin position="134"/>
        <end position="152"/>
    </location>
</feature>
<evidence type="ECO:0000313" key="3">
    <source>
        <dbReference type="Proteomes" id="UP000237144"/>
    </source>
</evidence>
<organism evidence="2 3">
    <name type="scientific">Rhodotorula taiwanensis</name>
    <dbReference type="NCBI Taxonomy" id="741276"/>
    <lineage>
        <taxon>Eukaryota</taxon>
        <taxon>Fungi</taxon>
        <taxon>Dikarya</taxon>
        <taxon>Basidiomycota</taxon>
        <taxon>Pucciniomycotina</taxon>
        <taxon>Microbotryomycetes</taxon>
        <taxon>Sporidiobolales</taxon>
        <taxon>Sporidiobolaceae</taxon>
        <taxon>Rhodotorula</taxon>
    </lineage>
</organism>
<keyword evidence="1" id="KW-0472">Membrane</keyword>
<keyword evidence="3" id="KW-1185">Reference proteome</keyword>
<protein>
    <submittedName>
        <fullName evidence="2">Uncharacterized protein</fullName>
    </submittedName>
</protein>
<dbReference type="EMBL" id="PJQD01000140">
    <property type="protein sequence ID" value="POY70158.1"/>
    <property type="molecule type" value="Genomic_DNA"/>
</dbReference>
<accession>A0A2S5B049</accession>